<dbReference type="GO" id="GO:0006635">
    <property type="term" value="P:fatty acid beta-oxidation"/>
    <property type="evidence" value="ECO:0007669"/>
    <property type="project" value="UniProtKB-UniPathway"/>
</dbReference>
<keyword evidence="6" id="KW-0276">Fatty acid metabolism</keyword>
<evidence type="ECO:0000256" key="10">
    <source>
        <dbReference type="ARBA" id="ARBA00023239"/>
    </source>
</evidence>
<evidence type="ECO:0000313" key="17">
    <source>
        <dbReference type="EMBL" id="KAB7518760.1"/>
    </source>
</evidence>
<dbReference type="EMBL" id="QMDY01000003">
    <property type="protein sequence ID" value="KAB7518760.1"/>
    <property type="molecule type" value="Genomic_DNA"/>
</dbReference>
<comment type="similarity">
    <text evidence="4">In the N-terminal section; belongs to the enoyl-CoA hydratase/isomerase family.</text>
</comment>
<dbReference type="Pfam" id="PF00725">
    <property type="entry name" value="3HCDH"/>
    <property type="match status" value="2"/>
</dbReference>
<dbReference type="EC" id="4.2.1.17" evidence="5"/>
<dbReference type="Gene3D" id="3.90.226.10">
    <property type="entry name" value="2-enoyl-CoA Hydratase, Chain A, domain 1"/>
    <property type="match status" value="1"/>
</dbReference>
<gene>
    <name evidence="15" type="ORF">DM867_09040</name>
    <name evidence="16" type="ORF">DMP03_10690</name>
    <name evidence="17" type="ORF">DP108_06225</name>
</gene>
<keyword evidence="7" id="KW-0560">Oxidoreductase</keyword>
<dbReference type="Pfam" id="PF02737">
    <property type="entry name" value="3HCDH_N"/>
    <property type="match status" value="1"/>
</dbReference>
<evidence type="ECO:0000256" key="3">
    <source>
        <dbReference type="ARBA" id="ARBA00007005"/>
    </source>
</evidence>
<dbReference type="SUPFAM" id="SSF52096">
    <property type="entry name" value="ClpP/crotonase"/>
    <property type="match status" value="1"/>
</dbReference>
<dbReference type="RefSeq" id="WP_152120657.1">
    <property type="nucleotide sequence ID" value="NZ_QJOW01000004.1"/>
</dbReference>
<evidence type="ECO:0000256" key="6">
    <source>
        <dbReference type="ARBA" id="ARBA00022832"/>
    </source>
</evidence>
<dbReference type="SUPFAM" id="SSF51735">
    <property type="entry name" value="NAD(P)-binding Rossmann-fold domains"/>
    <property type="match status" value="1"/>
</dbReference>
<accession>A0A5N5U5Z9</accession>
<accession>A0A5N5UKG7</accession>
<keyword evidence="10" id="KW-0456">Lyase</keyword>
<dbReference type="InterPro" id="IPR008927">
    <property type="entry name" value="6-PGluconate_DH-like_C_sf"/>
</dbReference>
<dbReference type="CDD" id="cd06558">
    <property type="entry name" value="crotonase-like"/>
    <property type="match status" value="1"/>
</dbReference>
<dbReference type="FunFam" id="3.40.50.720:FF:000009">
    <property type="entry name" value="Fatty oxidation complex, alpha subunit"/>
    <property type="match status" value="1"/>
</dbReference>
<dbReference type="OrthoDB" id="39812at2157"/>
<evidence type="ECO:0000313" key="16">
    <source>
        <dbReference type="EMBL" id="KAB7514328.1"/>
    </source>
</evidence>
<dbReference type="SUPFAM" id="SSF48179">
    <property type="entry name" value="6-phosphogluconate dehydrogenase C-terminal domain-like"/>
    <property type="match status" value="2"/>
</dbReference>
<dbReference type="PANTHER" id="PTHR43612:SF3">
    <property type="entry name" value="TRIFUNCTIONAL ENZYME SUBUNIT ALPHA, MITOCHONDRIAL"/>
    <property type="match status" value="1"/>
</dbReference>
<comment type="similarity">
    <text evidence="3">In the central section; belongs to the 3-hydroxyacyl-CoA dehydrogenase family.</text>
</comment>
<dbReference type="InterPro" id="IPR036291">
    <property type="entry name" value="NAD(P)-bd_dom_sf"/>
</dbReference>
<comment type="similarity">
    <text evidence="2 12">Belongs to the enoyl-CoA hydratase/isomerase family.</text>
</comment>
<dbReference type="InterPro" id="IPR006108">
    <property type="entry name" value="3HC_DH_C"/>
</dbReference>
<keyword evidence="8" id="KW-0520">NAD</keyword>
<evidence type="ECO:0000256" key="2">
    <source>
        <dbReference type="ARBA" id="ARBA00005254"/>
    </source>
</evidence>
<evidence type="ECO:0000313" key="15">
    <source>
        <dbReference type="EMBL" id="KAB7513927.1"/>
    </source>
</evidence>
<feature type="domain" description="3-hydroxyacyl-CoA dehydrogenase C-terminal" evidence="13">
    <location>
        <begin position="305"/>
        <end position="383"/>
    </location>
</feature>
<feature type="domain" description="3-hydroxyacyl-CoA dehydrogenase C-terminal" evidence="13">
    <location>
        <begin position="191"/>
        <end position="286"/>
    </location>
</feature>
<protein>
    <recommendedName>
        <fullName evidence="5">enoyl-CoA hydratase</fullName>
        <ecNumber evidence="5">4.2.1.17</ecNumber>
    </recommendedName>
</protein>
<dbReference type="GO" id="GO:0016509">
    <property type="term" value="F:long-chain (3S)-3-hydroxyacyl-CoA dehydrogenase (NAD+) activity"/>
    <property type="evidence" value="ECO:0007669"/>
    <property type="project" value="TreeGrafter"/>
</dbReference>
<dbReference type="InterPro" id="IPR001753">
    <property type="entry name" value="Enoyl-CoA_hydra/iso"/>
</dbReference>
<evidence type="ECO:0000259" key="14">
    <source>
        <dbReference type="Pfam" id="PF02737"/>
    </source>
</evidence>
<dbReference type="Gene3D" id="1.10.1040.10">
    <property type="entry name" value="N-(1-d-carboxylethyl)-l-norvaline Dehydrogenase, domain 2"/>
    <property type="match status" value="2"/>
</dbReference>
<dbReference type="Proteomes" id="UP000326207">
    <property type="component" value="Unassembled WGS sequence"/>
</dbReference>
<dbReference type="EMBL" id="QJOW01000004">
    <property type="protein sequence ID" value="KAB7514328.1"/>
    <property type="molecule type" value="Genomic_DNA"/>
</dbReference>
<evidence type="ECO:0000256" key="9">
    <source>
        <dbReference type="ARBA" id="ARBA00023098"/>
    </source>
</evidence>
<dbReference type="InterPro" id="IPR006176">
    <property type="entry name" value="3-OHacyl-CoA_DH_NAD-bd"/>
</dbReference>
<dbReference type="Proteomes" id="UP000326302">
    <property type="component" value="Unassembled WGS sequence"/>
</dbReference>
<evidence type="ECO:0000256" key="5">
    <source>
        <dbReference type="ARBA" id="ARBA00012076"/>
    </source>
</evidence>
<dbReference type="GO" id="GO:0004300">
    <property type="term" value="F:enoyl-CoA hydratase activity"/>
    <property type="evidence" value="ECO:0007669"/>
    <property type="project" value="UniProtKB-EC"/>
</dbReference>
<dbReference type="PROSITE" id="PS00166">
    <property type="entry name" value="ENOYL_COA_HYDRATASE"/>
    <property type="match status" value="1"/>
</dbReference>
<dbReference type="GO" id="GO:0070403">
    <property type="term" value="F:NAD+ binding"/>
    <property type="evidence" value="ECO:0007669"/>
    <property type="project" value="InterPro"/>
</dbReference>
<dbReference type="UniPathway" id="UPA00659"/>
<sequence length="655" mass="71195">MEFENIETITLLGAGSMGHGIAEVAALAGYEVRLRDIKTEFVENGYEQLVWSLDKLAEKDQISEEEADAAADRVTPLVDVKEAVDDTDVVIEAVPEKMEIKKDVYSEVETYAPDRTIFATNTSSLSITDLSEVTDRPEQFCGMHFFNPPVRMQLVEVITGSHTAESTLDAVEQLAEAFGKTPIRVHKDSPGFIVNRILVPLMNETCWMVSDDEATVAEIDSTTKFDMGLPMGAFELGDQVGNDVTYHVLQYLQEVLGDAYEPAPFLKETVDAERYGKKSGEGFYDYENGGVDIPTDAGSEDTKVRLAAVMANEVGHLVENDVSNPSDIDEAVMLGAGFPDGPAKLADNIGLDRLVETLESLGEEDGHARFEVSEALREAAQQGGFYGESDTDETRSYSTIDLSYPGDMVGHIELSREARMNTVNSEMLDELGDALAEFENDDEVRGVLITGKGDRAFSAGADVSSMASSASPLDGIELSRKGQSTFGAFEESPLPIVAAIDGFALGGGFELAMCCDYRLASERSELGLPEHNLGLLPGWGGTQRLQRLVGMSRAKEIIFTAERFDADTMYEYDVVNEVVENDQFEERAHELAAEMAGGPPVSRALTKQVMLKGAEDLDAGLELEAQAFGHLLGTDDLMEGITAFMGDSEPEFEGK</sequence>
<keyword evidence="20" id="KW-1185">Reference proteome</keyword>
<dbReference type="InterPro" id="IPR018376">
    <property type="entry name" value="Enoyl-CoA_hyd/isom_CS"/>
</dbReference>
<dbReference type="InterPro" id="IPR013328">
    <property type="entry name" value="6PGD_dom2"/>
</dbReference>
<accession>A0A5N5U772</accession>
<dbReference type="Proteomes" id="UP000326865">
    <property type="component" value="Unassembled WGS sequence"/>
</dbReference>
<dbReference type="PANTHER" id="PTHR43612">
    <property type="entry name" value="TRIFUNCTIONAL ENZYME SUBUNIT ALPHA"/>
    <property type="match status" value="1"/>
</dbReference>
<reference evidence="18 19" key="1">
    <citation type="submission" date="2019-10" db="EMBL/GenBank/DDBJ databases">
        <title>Unraveling microbial dark matter from salterns through culturing: the case of the genus Halosegnis.</title>
        <authorList>
            <person name="Duran-Viseras A."/>
            <person name="Andrei A.-S."/>
            <person name="Vera-Gargallo B."/>
            <person name="Ghai R."/>
            <person name="Sanchez-Porro C."/>
            <person name="Ventosa A."/>
        </authorList>
    </citation>
    <scope>NUCLEOTIDE SEQUENCE [LARGE SCALE GENOMIC DNA]</scope>
    <source>
        <strain evidence="16 19">F17-44</strain>
        <strain evidence="15 20">F18-79</strain>
        <strain evidence="17 18">F19-13</strain>
    </source>
</reference>
<evidence type="ECO:0000256" key="11">
    <source>
        <dbReference type="ARBA" id="ARBA00023268"/>
    </source>
</evidence>
<keyword evidence="11" id="KW-0511">Multifunctional enzyme</keyword>
<comment type="caution">
    <text evidence="15">The sequence shown here is derived from an EMBL/GenBank/DDBJ whole genome shotgun (WGS) entry which is preliminary data.</text>
</comment>
<dbReference type="FunFam" id="3.90.226.10:FF:000009">
    <property type="entry name" value="Carnitinyl-CoA dehydratase"/>
    <property type="match status" value="1"/>
</dbReference>
<evidence type="ECO:0000313" key="20">
    <source>
        <dbReference type="Proteomes" id="UP000326865"/>
    </source>
</evidence>
<evidence type="ECO:0000256" key="8">
    <source>
        <dbReference type="ARBA" id="ARBA00023027"/>
    </source>
</evidence>
<evidence type="ECO:0000256" key="7">
    <source>
        <dbReference type="ARBA" id="ARBA00023002"/>
    </source>
</evidence>
<organism evidence="15 20">
    <name type="scientific">Halosegnis rubeus</name>
    <dbReference type="NCBI Taxonomy" id="2212850"/>
    <lineage>
        <taxon>Archaea</taxon>
        <taxon>Methanobacteriati</taxon>
        <taxon>Methanobacteriota</taxon>
        <taxon>Stenosarchaea group</taxon>
        <taxon>Halobacteria</taxon>
        <taxon>Halobacteriales</taxon>
        <taxon>Natronomonadaceae</taxon>
        <taxon>Halosegnis</taxon>
    </lineage>
</organism>
<dbReference type="EMBL" id="QKKZ01000003">
    <property type="protein sequence ID" value="KAB7513927.1"/>
    <property type="molecule type" value="Genomic_DNA"/>
</dbReference>
<evidence type="ECO:0000313" key="18">
    <source>
        <dbReference type="Proteomes" id="UP000326207"/>
    </source>
</evidence>
<feature type="domain" description="3-hydroxyacyl-CoA dehydrogenase NAD binding" evidence="14">
    <location>
        <begin position="8"/>
        <end position="188"/>
    </location>
</feature>
<name>A0A5N5U5Z9_9EURY</name>
<dbReference type="InterPro" id="IPR029045">
    <property type="entry name" value="ClpP/crotonase-like_dom_sf"/>
</dbReference>
<proteinExistence type="inferred from homology"/>
<comment type="pathway">
    <text evidence="1">Lipid metabolism; fatty acid beta-oxidation.</text>
</comment>
<dbReference type="Gene3D" id="3.40.50.720">
    <property type="entry name" value="NAD(P)-binding Rossmann-like Domain"/>
    <property type="match status" value="1"/>
</dbReference>
<evidence type="ECO:0000259" key="13">
    <source>
        <dbReference type="Pfam" id="PF00725"/>
    </source>
</evidence>
<evidence type="ECO:0000256" key="12">
    <source>
        <dbReference type="RuleBase" id="RU003707"/>
    </source>
</evidence>
<keyword evidence="9" id="KW-0443">Lipid metabolism</keyword>
<dbReference type="Pfam" id="PF00378">
    <property type="entry name" value="ECH_1"/>
    <property type="match status" value="1"/>
</dbReference>
<dbReference type="InterPro" id="IPR050136">
    <property type="entry name" value="FA_oxidation_alpha_subunit"/>
</dbReference>
<dbReference type="AlphaFoldDB" id="A0A5N5U5Z9"/>
<evidence type="ECO:0000256" key="4">
    <source>
        <dbReference type="ARBA" id="ARBA00008750"/>
    </source>
</evidence>
<evidence type="ECO:0000313" key="19">
    <source>
        <dbReference type="Proteomes" id="UP000326302"/>
    </source>
</evidence>
<evidence type="ECO:0000256" key="1">
    <source>
        <dbReference type="ARBA" id="ARBA00005005"/>
    </source>
</evidence>